<dbReference type="Pfam" id="PF14547">
    <property type="entry name" value="Hydrophob_seed"/>
    <property type="match status" value="1"/>
</dbReference>
<comment type="similarity">
    <text evidence="1">Belongs to the plant LTP family. PEARLI1 subfamily.</text>
</comment>
<organism evidence="2 3">
    <name type="scientific">Lupinus albus</name>
    <name type="common">White lupine</name>
    <name type="synonym">Lupinus termis</name>
    <dbReference type="NCBI Taxonomy" id="3870"/>
    <lineage>
        <taxon>Eukaryota</taxon>
        <taxon>Viridiplantae</taxon>
        <taxon>Streptophyta</taxon>
        <taxon>Embryophyta</taxon>
        <taxon>Tracheophyta</taxon>
        <taxon>Spermatophyta</taxon>
        <taxon>Magnoliopsida</taxon>
        <taxon>eudicotyledons</taxon>
        <taxon>Gunneridae</taxon>
        <taxon>Pentapetalae</taxon>
        <taxon>rosids</taxon>
        <taxon>fabids</taxon>
        <taxon>Fabales</taxon>
        <taxon>Fabaceae</taxon>
        <taxon>Papilionoideae</taxon>
        <taxon>50 kb inversion clade</taxon>
        <taxon>genistoids sensu lato</taxon>
        <taxon>core genistoids</taxon>
        <taxon>Genisteae</taxon>
        <taxon>Lupinus</taxon>
    </lineage>
</organism>
<dbReference type="InterPro" id="IPR036312">
    <property type="entry name" value="Bifun_inhib/LTP/seed_sf"/>
</dbReference>
<evidence type="ECO:0000313" key="3">
    <source>
        <dbReference type="Proteomes" id="UP000447434"/>
    </source>
</evidence>
<evidence type="ECO:0000313" key="2">
    <source>
        <dbReference type="EMBL" id="KAE9597703.1"/>
    </source>
</evidence>
<reference evidence="3" key="1">
    <citation type="journal article" date="2020" name="Nat. Commun.">
        <title>Genome sequence of the cluster root forming white lupin.</title>
        <authorList>
            <person name="Hufnagel B."/>
            <person name="Marques A."/>
            <person name="Soriano A."/>
            <person name="Marques L."/>
            <person name="Divol F."/>
            <person name="Doumas P."/>
            <person name="Sallet E."/>
            <person name="Mancinotti D."/>
            <person name="Carrere S."/>
            <person name="Marande W."/>
            <person name="Arribat S."/>
            <person name="Keller J."/>
            <person name="Huneau C."/>
            <person name="Blein T."/>
            <person name="Aime D."/>
            <person name="Laguerre M."/>
            <person name="Taylor J."/>
            <person name="Schubert V."/>
            <person name="Nelson M."/>
            <person name="Geu-Flores F."/>
            <person name="Crespi M."/>
            <person name="Gallardo-Guerrero K."/>
            <person name="Delaux P.-M."/>
            <person name="Salse J."/>
            <person name="Berges H."/>
            <person name="Guyot R."/>
            <person name="Gouzy J."/>
            <person name="Peret B."/>
        </authorList>
    </citation>
    <scope>NUCLEOTIDE SEQUENCE [LARGE SCALE GENOMIC DNA]</scope>
    <source>
        <strain evidence="3">cv. Amiga</strain>
    </source>
</reference>
<dbReference type="CDD" id="cd01958">
    <property type="entry name" value="HPS_like"/>
    <property type="match status" value="1"/>
</dbReference>
<dbReference type="OrthoDB" id="696558at2759"/>
<gene>
    <name evidence="2" type="ORF">Lalb_Chr16g0389431</name>
</gene>
<keyword evidence="3" id="KW-1185">Reference proteome</keyword>
<dbReference type="InterPro" id="IPR051636">
    <property type="entry name" value="Plant_LTP/defense-related"/>
</dbReference>
<dbReference type="PANTHER" id="PTHR31731">
    <property type="match status" value="1"/>
</dbReference>
<proteinExistence type="inferred from homology"/>
<comment type="caution">
    <text evidence="2">The sequence shown here is derived from an EMBL/GenBank/DDBJ whole genome shotgun (WGS) entry which is preliminary data.</text>
</comment>
<dbReference type="Gene3D" id="1.10.110.10">
    <property type="entry name" value="Plant lipid-transfer and hydrophobic proteins"/>
    <property type="match status" value="1"/>
</dbReference>
<dbReference type="SUPFAM" id="SSF47699">
    <property type="entry name" value="Bifunctional inhibitor/lipid-transfer protein/seed storage 2S albumin"/>
    <property type="match status" value="1"/>
</dbReference>
<accession>A0A6A5MU97</accession>
<name>A0A6A5MU97_LUPAL</name>
<protein>
    <submittedName>
        <fullName evidence="2">Putative bifunctional inhibitor/plant lipid transfer protein/seed storage helical</fullName>
    </submittedName>
</protein>
<dbReference type="InterPro" id="IPR027923">
    <property type="entry name" value="Hydrophob_seed_dom"/>
</dbReference>
<evidence type="ECO:0000256" key="1">
    <source>
        <dbReference type="ARBA" id="ARBA00008965"/>
    </source>
</evidence>
<dbReference type="AlphaFoldDB" id="A0A6A5MU97"/>
<sequence length="111" mass="12305">MASKATLVISLNILFFTLVSSTYAQTPKEHEHGCPVDALRFNTCAVFGWIHVPYGHPCCHLIQFLEGKEAAECLCTAIKTNVLGVPINSPKLFNYIFNKCGKIIPENFECS</sequence>
<dbReference type="Proteomes" id="UP000447434">
    <property type="component" value="Chromosome 16"/>
</dbReference>
<dbReference type="EMBL" id="WOCE01000016">
    <property type="protein sequence ID" value="KAE9597703.1"/>
    <property type="molecule type" value="Genomic_DNA"/>
</dbReference>